<feature type="domain" description="Alpha/beta hydrolase fold-3" evidence="3">
    <location>
        <begin position="144"/>
        <end position="361"/>
    </location>
</feature>
<dbReference type="Proteomes" id="UP000256970">
    <property type="component" value="Unassembled WGS sequence"/>
</dbReference>
<dbReference type="GO" id="GO:0004806">
    <property type="term" value="F:triacylglycerol lipase activity"/>
    <property type="evidence" value="ECO:0007669"/>
    <property type="project" value="TreeGrafter"/>
</dbReference>
<dbReference type="AlphaFoldDB" id="A0A383VRR2"/>
<evidence type="ECO:0000313" key="5">
    <source>
        <dbReference type="Proteomes" id="UP000256970"/>
    </source>
</evidence>
<keyword evidence="1" id="KW-0378">Hydrolase</keyword>
<dbReference type="SUPFAM" id="SSF53474">
    <property type="entry name" value="alpha/beta-Hydrolases"/>
    <property type="match status" value="1"/>
</dbReference>
<dbReference type="PANTHER" id="PTHR48081:SF30">
    <property type="entry name" value="ACETYL-HYDROLASE LIPR-RELATED"/>
    <property type="match status" value="1"/>
</dbReference>
<evidence type="ECO:0000259" key="3">
    <source>
        <dbReference type="Pfam" id="PF07859"/>
    </source>
</evidence>
<dbReference type="InterPro" id="IPR029058">
    <property type="entry name" value="AB_hydrolase_fold"/>
</dbReference>
<protein>
    <recommendedName>
        <fullName evidence="3">Alpha/beta hydrolase fold-3 domain-containing protein</fullName>
    </recommendedName>
</protein>
<dbReference type="InterPro" id="IPR013094">
    <property type="entry name" value="AB_hydrolase_3"/>
</dbReference>
<reference evidence="4 5" key="1">
    <citation type="submission" date="2016-10" db="EMBL/GenBank/DDBJ databases">
        <authorList>
            <person name="Cai Z."/>
        </authorList>
    </citation>
    <scope>NUCLEOTIDE SEQUENCE [LARGE SCALE GENOMIC DNA]</scope>
</reference>
<feature type="region of interest" description="Disordered" evidence="2">
    <location>
        <begin position="384"/>
        <end position="404"/>
    </location>
</feature>
<dbReference type="EMBL" id="FNXT01000845">
    <property type="protein sequence ID" value="SZX68207.1"/>
    <property type="molecule type" value="Genomic_DNA"/>
</dbReference>
<dbReference type="InterPro" id="IPR050300">
    <property type="entry name" value="GDXG_lipolytic_enzyme"/>
</dbReference>
<gene>
    <name evidence="4" type="ORF">BQ4739_LOCUS8578</name>
</gene>
<dbReference type="PANTHER" id="PTHR48081">
    <property type="entry name" value="AB HYDROLASE SUPERFAMILY PROTEIN C4A8.06C"/>
    <property type="match status" value="1"/>
</dbReference>
<dbReference type="Gene3D" id="3.40.50.1820">
    <property type="entry name" value="alpha/beta hydrolase"/>
    <property type="match status" value="1"/>
</dbReference>
<organism evidence="4 5">
    <name type="scientific">Tetradesmus obliquus</name>
    <name type="common">Green alga</name>
    <name type="synonym">Acutodesmus obliquus</name>
    <dbReference type="NCBI Taxonomy" id="3088"/>
    <lineage>
        <taxon>Eukaryota</taxon>
        <taxon>Viridiplantae</taxon>
        <taxon>Chlorophyta</taxon>
        <taxon>core chlorophytes</taxon>
        <taxon>Chlorophyceae</taxon>
        <taxon>CS clade</taxon>
        <taxon>Sphaeropleales</taxon>
        <taxon>Scenedesmaceae</taxon>
        <taxon>Tetradesmus</taxon>
    </lineage>
</organism>
<evidence type="ECO:0000313" key="4">
    <source>
        <dbReference type="EMBL" id="SZX68207.1"/>
    </source>
</evidence>
<dbReference type="STRING" id="3088.A0A383VRR2"/>
<keyword evidence="5" id="KW-1185">Reference proteome</keyword>
<proteinExistence type="predicted"/>
<dbReference type="Pfam" id="PF07859">
    <property type="entry name" value="Abhydrolase_3"/>
    <property type="match status" value="1"/>
</dbReference>
<evidence type="ECO:0000256" key="2">
    <source>
        <dbReference type="SAM" id="MobiDB-lite"/>
    </source>
</evidence>
<evidence type="ECO:0000256" key="1">
    <source>
        <dbReference type="ARBA" id="ARBA00022801"/>
    </source>
</evidence>
<sequence>MVSNRKEAGFFSKKKAAPAPAPASVESAVDAPPNTCSAADGGACASACTAPHKPAEAIKPYCYVPKHISEEAQAYLSTAHPKEPQPDIVQQRAYFDARTKPAGTAAADAFLQSTEEATLAGVPCVYATPKGHISSSNPASRQLLLYLHGGAYSLGSCKASAWQVAAPVAHAAGLKVLCVDYRLAPEHPFPAALDDALAVYKYLLTEEGYDSHNIVMLGDSAGGGLVMALLQLLNKLPDEHDNLEMPAAVVLYSPWVDLLPHAGDSTVTLTGVDPMLRAPTDLDSPAPAALAYVAGNASMLSDPLVSPLYGVYDDAPFSPTLLQVGLRDILISSNVMLYRKMRAAGQHVIFSPFEAMWHVFQAFWNIPEAQVANEEAAEFFRDHMPQRGGAGEAGDADVAADSTT</sequence>
<name>A0A383VRR2_TETOB</name>
<accession>A0A383VRR2</accession>